<name>A0AAD5Z5G7_9POAL</name>
<evidence type="ECO:0000313" key="2">
    <source>
        <dbReference type="EMBL" id="KAJ3687265.1"/>
    </source>
</evidence>
<keyword evidence="3" id="KW-1185">Reference proteome</keyword>
<organism evidence="2 3">
    <name type="scientific">Rhynchospora tenuis</name>
    <dbReference type="NCBI Taxonomy" id="198213"/>
    <lineage>
        <taxon>Eukaryota</taxon>
        <taxon>Viridiplantae</taxon>
        <taxon>Streptophyta</taxon>
        <taxon>Embryophyta</taxon>
        <taxon>Tracheophyta</taxon>
        <taxon>Spermatophyta</taxon>
        <taxon>Magnoliopsida</taxon>
        <taxon>Liliopsida</taxon>
        <taxon>Poales</taxon>
        <taxon>Cyperaceae</taxon>
        <taxon>Cyperoideae</taxon>
        <taxon>Rhynchosporeae</taxon>
        <taxon>Rhynchospora</taxon>
    </lineage>
</organism>
<dbReference type="PANTHER" id="PTHR45287:SF4">
    <property type="entry name" value="OS03G0691500 PROTEIN"/>
    <property type="match status" value="1"/>
</dbReference>
<sequence length="887" mass="103423">MESSCGEGAGIKLESAEALKLAHDEVAALQSALSEKEFTIRNLICTHEKLKATSKEEIAKLEAEKTGLISSLDEANLIREEREETLGVCREEIKRLRSLLAESQKNCKETEEWARSGKEAKMREELLIQFEEERNKVEDKLKWKREQFDHLEEAHKRLQSELRELKRENEVEKLEFLRKIGELESGFDEKTRLAEDLRTRLEICNQVLAREESKRKLLEVELRESRDQYDSLVTDFEVAKAAVDSVTAQRDGEIASLRGILADKSIQIKELEFEKAQIEQANQELGASLKEYREIEIGGVEKSKKYRALEKAHRGCGEKIRVREAEIENMKRDMNDHLAQLNEKKEIIEKLQSELKGKEKITIQEVETEKLKRDLNSCLSCLNERDEFIEKLQNELQVTDLIQIEMMLEVEMGVAFLVLKENLKKHFEKSSKSDALILVHSDKEDERLVSAFREREVIDEVNNLKERLEDLMAENERLLSEVKEKNDLMGQAKKCVDREKVLVEENESLVGEVKEREEALLGEREKFLCAVREKNDAVVQIKECMDREKALLGENKTLICKLKEREGVVEQLNLERAKLLEKENERLLCEDEERKQVKKELAELKNSLETVVKEREMLHGEAIALGRIAQQFGECKEREEALMKENERLISEIREKEELIEELRGEIALLREHNSRLQSEVCTLEEEKKNFVEMGKKLLEIKFKLDPLEEKCTEVVKARMNEVSGMEMNFELLVEELENSVSEKEMLELELQEMTTTYFLQKHEIEFRGYLFSDLEMEVEKLKFNLRVKKESFEAQLERERFENEANRVRLSNDIKRLQREKEILALQLRDLNCGIGSLLCADGEIKAISDRILQKIGNEGENMHEKKFRPLVQVAGTRSPLKENNY</sequence>
<dbReference type="InterPro" id="IPR040262">
    <property type="entry name" value="At4g38062-like"/>
</dbReference>
<feature type="coiled-coil region" evidence="1">
    <location>
        <begin position="320"/>
        <end position="361"/>
    </location>
</feature>
<dbReference type="Proteomes" id="UP001210211">
    <property type="component" value="Unassembled WGS sequence"/>
</dbReference>
<feature type="coiled-coil region" evidence="1">
    <location>
        <begin position="127"/>
        <end position="228"/>
    </location>
</feature>
<keyword evidence="1" id="KW-0175">Coiled coil</keyword>
<feature type="coiled-coil region" evidence="1">
    <location>
        <begin position="261"/>
        <end position="295"/>
    </location>
</feature>
<proteinExistence type="predicted"/>
<dbReference type="PANTHER" id="PTHR45287">
    <property type="entry name" value="OS03G0691500 PROTEIN"/>
    <property type="match status" value="1"/>
</dbReference>
<feature type="coiled-coil region" evidence="1">
    <location>
        <begin position="454"/>
        <end position="488"/>
    </location>
</feature>
<feature type="coiled-coil region" evidence="1">
    <location>
        <begin position="801"/>
        <end position="835"/>
    </location>
</feature>
<feature type="coiled-coil region" evidence="1">
    <location>
        <begin position="562"/>
        <end position="680"/>
    </location>
</feature>
<dbReference type="EMBL" id="JAMRDG010000002">
    <property type="protein sequence ID" value="KAJ3687265.1"/>
    <property type="molecule type" value="Genomic_DNA"/>
</dbReference>
<comment type="caution">
    <text evidence="2">The sequence shown here is derived from an EMBL/GenBank/DDBJ whole genome shotgun (WGS) entry which is preliminary data.</text>
</comment>
<evidence type="ECO:0000313" key="3">
    <source>
        <dbReference type="Proteomes" id="UP001210211"/>
    </source>
</evidence>
<protein>
    <submittedName>
        <fullName evidence="2">Uncharacterized protein</fullName>
    </submittedName>
</protein>
<evidence type="ECO:0000256" key="1">
    <source>
        <dbReference type="SAM" id="Coils"/>
    </source>
</evidence>
<accession>A0AAD5Z5G7</accession>
<gene>
    <name evidence="2" type="ORF">LUZ61_016429</name>
</gene>
<reference evidence="2 3" key="1">
    <citation type="journal article" date="2022" name="Cell">
        <title>Repeat-based holocentromeres influence genome architecture and karyotype evolution.</title>
        <authorList>
            <person name="Hofstatter P.G."/>
            <person name="Thangavel G."/>
            <person name="Lux T."/>
            <person name="Neumann P."/>
            <person name="Vondrak T."/>
            <person name="Novak P."/>
            <person name="Zhang M."/>
            <person name="Costa L."/>
            <person name="Castellani M."/>
            <person name="Scott A."/>
            <person name="Toegelov H."/>
            <person name="Fuchs J."/>
            <person name="Mata-Sucre Y."/>
            <person name="Dias Y."/>
            <person name="Vanzela A.L.L."/>
            <person name="Huettel B."/>
            <person name="Almeida C.C.S."/>
            <person name="Simkova H."/>
            <person name="Souza G."/>
            <person name="Pedrosa-Harand A."/>
            <person name="Macas J."/>
            <person name="Mayer K.F.X."/>
            <person name="Houben A."/>
            <person name="Marques A."/>
        </authorList>
    </citation>
    <scope>NUCLEOTIDE SEQUENCE [LARGE SCALE GENOMIC DNA]</scope>
    <source>
        <strain evidence="2">RhyTen1mFocal</strain>
    </source>
</reference>
<dbReference type="AlphaFoldDB" id="A0AAD5Z5G7"/>
<feature type="coiled-coil region" evidence="1">
    <location>
        <begin position="730"/>
        <end position="757"/>
    </location>
</feature>